<evidence type="ECO:0000259" key="1">
    <source>
        <dbReference type="Pfam" id="PF18922"/>
    </source>
</evidence>
<feature type="non-terminal residue" evidence="2">
    <location>
        <position position="218"/>
    </location>
</feature>
<evidence type="ECO:0000313" key="3">
    <source>
        <dbReference type="Proteomes" id="UP000269721"/>
    </source>
</evidence>
<dbReference type="Proteomes" id="UP000269721">
    <property type="component" value="Unassembled WGS sequence"/>
</dbReference>
<organism evidence="2 3">
    <name type="scientific">Blyttiomyces helicus</name>
    <dbReference type="NCBI Taxonomy" id="388810"/>
    <lineage>
        <taxon>Eukaryota</taxon>
        <taxon>Fungi</taxon>
        <taxon>Fungi incertae sedis</taxon>
        <taxon>Chytridiomycota</taxon>
        <taxon>Chytridiomycota incertae sedis</taxon>
        <taxon>Chytridiomycetes</taxon>
        <taxon>Chytridiomycetes incertae sedis</taxon>
        <taxon>Blyttiomyces</taxon>
    </lineage>
</organism>
<name>A0A4P9WIE7_9FUNG</name>
<dbReference type="AlphaFoldDB" id="A0A4P9WIE7"/>
<dbReference type="Pfam" id="PF18922">
    <property type="entry name" value="DUF5672"/>
    <property type="match status" value="1"/>
</dbReference>
<feature type="non-terminal residue" evidence="2">
    <location>
        <position position="1"/>
    </location>
</feature>
<dbReference type="EMBL" id="KZ994908">
    <property type="protein sequence ID" value="RKO91775.1"/>
    <property type="molecule type" value="Genomic_DNA"/>
</dbReference>
<evidence type="ECO:0000313" key="2">
    <source>
        <dbReference type="EMBL" id="RKO91775.1"/>
    </source>
</evidence>
<dbReference type="InterPro" id="IPR043729">
    <property type="entry name" value="DUF5672"/>
</dbReference>
<reference evidence="3" key="1">
    <citation type="journal article" date="2018" name="Nat. Microbiol.">
        <title>Leveraging single-cell genomics to expand the fungal tree of life.</title>
        <authorList>
            <person name="Ahrendt S.R."/>
            <person name="Quandt C.A."/>
            <person name="Ciobanu D."/>
            <person name="Clum A."/>
            <person name="Salamov A."/>
            <person name="Andreopoulos B."/>
            <person name="Cheng J.F."/>
            <person name="Woyke T."/>
            <person name="Pelin A."/>
            <person name="Henrissat B."/>
            <person name="Reynolds N.K."/>
            <person name="Benny G.L."/>
            <person name="Smith M.E."/>
            <person name="James T.Y."/>
            <person name="Grigoriev I.V."/>
        </authorList>
    </citation>
    <scope>NUCLEOTIDE SEQUENCE [LARGE SCALE GENOMIC DNA]</scope>
</reference>
<keyword evidence="3" id="KW-1185">Reference proteome</keyword>
<gene>
    <name evidence="2" type="ORF">BDK51DRAFT_8972</name>
</gene>
<sequence>KVAVLVEPREQSELVPVLIHFAGTLAEDWGFHVFNSPENDAQLRSSIPLMRMIESGKLKITNIPSDVNFGGGELTSQFLTKPWIWEQLRPEQENVSLFILFFQTDSMICSRSNRTPEDFFAYDWVGAPWPWPWSEAGGNGGLSLRKRSMMLKVIREFPRADDTLPEDVYYSFTIPQAGGKVAEKEVGRHFSVEHMYESKPLGIHQIRVADISPQQKWE</sequence>
<accession>A0A4P9WIE7</accession>
<proteinExistence type="predicted"/>
<dbReference type="OrthoDB" id="10025998at2759"/>
<protein>
    <recommendedName>
        <fullName evidence="1">DUF5672 domain-containing protein</fullName>
    </recommendedName>
</protein>
<feature type="domain" description="DUF5672" evidence="1">
    <location>
        <begin position="58"/>
        <end position="204"/>
    </location>
</feature>